<reference evidence="1 2" key="1">
    <citation type="submission" date="2015-02" db="EMBL/GenBank/DDBJ databases">
        <title>Improved understanding of the partial-nitritation anammox process through 23 genomes representing the majority of the microbial community.</title>
        <authorList>
            <person name="Speth D.R."/>
            <person name="In T Zandt M."/>
            <person name="Guerrero Cruz S."/>
            <person name="Jetten M.S."/>
            <person name="Dutilh B.E."/>
        </authorList>
    </citation>
    <scope>NUCLEOTIDE SEQUENCE [LARGE SCALE GENOMIC DNA]</scope>
    <source>
        <strain evidence="1">OLB20</strain>
    </source>
</reference>
<gene>
    <name evidence="1" type="ORF">TR69_WS6001000180</name>
</gene>
<dbReference type="EMBL" id="JYNZ01000002">
    <property type="protein sequence ID" value="KXK27305.1"/>
    <property type="molecule type" value="Genomic_DNA"/>
</dbReference>
<protein>
    <submittedName>
        <fullName evidence="1">Uncharacterized protein</fullName>
    </submittedName>
</protein>
<evidence type="ECO:0000313" key="1">
    <source>
        <dbReference type="EMBL" id="KXK27305.1"/>
    </source>
</evidence>
<name>A0A136M082_9BACT</name>
<dbReference type="Proteomes" id="UP000070457">
    <property type="component" value="Unassembled WGS sequence"/>
</dbReference>
<dbReference type="STRING" id="1617426.TR69_WS6001000180"/>
<proteinExistence type="predicted"/>
<accession>A0A136M082</accession>
<sequence length="138" mass="15737">MPSSLRYMLLLLFLIVLIAGCSAVITSVVLLPSQRTFWQVCQPDEVGFYDAEYCISVVEERTFYQELTGGSTFYLAIAPYEGDPVYSHRKQYSFNHGSADVYQHIQMSSVTWEEEGITFTEASGHRLFFPFEMFSGGR</sequence>
<organism evidence="1 2">
    <name type="scientific">candidate division WS6 bacterium OLB20</name>
    <dbReference type="NCBI Taxonomy" id="1617426"/>
    <lineage>
        <taxon>Bacteria</taxon>
        <taxon>Candidatus Dojkabacteria</taxon>
    </lineage>
</organism>
<dbReference type="AlphaFoldDB" id="A0A136M082"/>
<comment type="caution">
    <text evidence="1">The sequence shown here is derived from an EMBL/GenBank/DDBJ whole genome shotgun (WGS) entry which is preliminary data.</text>
</comment>
<dbReference type="PROSITE" id="PS51257">
    <property type="entry name" value="PROKAR_LIPOPROTEIN"/>
    <property type="match status" value="1"/>
</dbReference>
<evidence type="ECO:0000313" key="2">
    <source>
        <dbReference type="Proteomes" id="UP000070457"/>
    </source>
</evidence>